<dbReference type="Proteomes" id="UP000799767">
    <property type="component" value="Unassembled WGS sequence"/>
</dbReference>
<dbReference type="EMBL" id="MU001632">
    <property type="protein sequence ID" value="KAF2486439.1"/>
    <property type="molecule type" value="Genomic_DNA"/>
</dbReference>
<dbReference type="RefSeq" id="XP_033593008.1">
    <property type="nucleotide sequence ID" value="XM_033738711.1"/>
</dbReference>
<gene>
    <name evidence="2" type="ORF">BDY17DRAFT_79200</name>
</gene>
<dbReference type="GeneID" id="54479712"/>
<dbReference type="AlphaFoldDB" id="A0A6A6Q358"/>
<feature type="region of interest" description="Disordered" evidence="1">
    <location>
        <begin position="167"/>
        <end position="220"/>
    </location>
</feature>
<evidence type="ECO:0000313" key="2">
    <source>
        <dbReference type="EMBL" id="KAF2486439.1"/>
    </source>
</evidence>
<proteinExistence type="predicted"/>
<evidence type="ECO:0000256" key="1">
    <source>
        <dbReference type="SAM" id="MobiDB-lite"/>
    </source>
</evidence>
<name>A0A6A6Q358_9PEZI</name>
<feature type="region of interest" description="Disordered" evidence="1">
    <location>
        <begin position="248"/>
        <end position="290"/>
    </location>
</feature>
<organism evidence="2 3">
    <name type="scientific">Neohortaea acidophila</name>
    <dbReference type="NCBI Taxonomy" id="245834"/>
    <lineage>
        <taxon>Eukaryota</taxon>
        <taxon>Fungi</taxon>
        <taxon>Dikarya</taxon>
        <taxon>Ascomycota</taxon>
        <taxon>Pezizomycotina</taxon>
        <taxon>Dothideomycetes</taxon>
        <taxon>Dothideomycetidae</taxon>
        <taxon>Mycosphaerellales</taxon>
        <taxon>Teratosphaeriaceae</taxon>
        <taxon>Neohortaea</taxon>
    </lineage>
</organism>
<accession>A0A6A6Q358</accession>
<evidence type="ECO:0000313" key="3">
    <source>
        <dbReference type="Proteomes" id="UP000799767"/>
    </source>
</evidence>
<sequence length="309" mass="33654">MRLDADRCGVSSIEGAVDRLVLSLLARRLRRRCRFGAARGVYHVDDQCMRVVHARLQLTICASSHVYGDVVFSDNHGRSVSESVGAALAATLRCDLLSNRLRGTICEIWGARRDGGNGARSGTCQGGLWNVGAEAMMGAGGNDEGCRCRGALIKSCARCWREERESRERRENEVSEQRSESRKGKRDRSETSDNKKEREASDGSNGEISSSQSINAQPPGHMSLVGNFFWNASGGRIFRTDVERGRPGRCETAKRGCVAGDRSDESPFPGEATTRRRPANGAARATRERSICRSPGWRADCASATSDPG</sequence>
<protein>
    <submittedName>
        <fullName evidence="2">Uncharacterized protein</fullName>
    </submittedName>
</protein>
<keyword evidence="3" id="KW-1185">Reference proteome</keyword>
<feature type="compositionally biased region" description="Polar residues" evidence="1">
    <location>
        <begin position="202"/>
        <end position="216"/>
    </location>
</feature>
<feature type="compositionally biased region" description="Basic and acidic residues" evidence="1">
    <location>
        <begin position="167"/>
        <end position="201"/>
    </location>
</feature>
<reference evidence="2" key="1">
    <citation type="journal article" date="2020" name="Stud. Mycol.">
        <title>101 Dothideomycetes genomes: a test case for predicting lifestyles and emergence of pathogens.</title>
        <authorList>
            <person name="Haridas S."/>
            <person name="Albert R."/>
            <person name="Binder M."/>
            <person name="Bloem J."/>
            <person name="Labutti K."/>
            <person name="Salamov A."/>
            <person name="Andreopoulos B."/>
            <person name="Baker S."/>
            <person name="Barry K."/>
            <person name="Bills G."/>
            <person name="Bluhm B."/>
            <person name="Cannon C."/>
            <person name="Castanera R."/>
            <person name="Culley D."/>
            <person name="Daum C."/>
            <person name="Ezra D."/>
            <person name="Gonzalez J."/>
            <person name="Henrissat B."/>
            <person name="Kuo A."/>
            <person name="Liang C."/>
            <person name="Lipzen A."/>
            <person name="Lutzoni F."/>
            <person name="Magnuson J."/>
            <person name="Mondo S."/>
            <person name="Nolan M."/>
            <person name="Ohm R."/>
            <person name="Pangilinan J."/>
            <person name="Park H.-J."/>
            <person name="Ramirez L."/>
            <person name="Alfaro M."/>
            <person name="Sun H."/>
            <person name="Tritt A."/>
            <person name="Yoshinaga Y."/>
            <person name="Zwiers L.-H."/>
            <person name="Turgeon B."/>
            <person name="Goodwin S."/>
            <person name="Spatafora J."/>
            <person name="Crous P."/>
            <person name="Grigoriev I."/>
        </authorList>
    </citation>
    <scope>NUCLEOTIDE SEQUENCE</scope>
    <source>
        <strain evidence="2">CBS 113389</strain>
    </source>
</reference>